<dbReference type="EMBL" id="LAZR01000298">
    <property type="protein sequence ID" value="KKN76267.1"/>
    <property type="molecule type" value="Genomic_DNA"/>
</dbReference>
<comment type="caution">
    <text evidence="1">The sequence shown here is derived from an EMBL/GenBank/DDBJ whole genome shotgun (WGS) entry which is preliminary data.</text>
</comment>
<gene>
    <name evidence="1" type="ORF">LCGC14_0372930</name>
</gene>
<accession>A0A0F9TMX3</accession>
<protein>
    <submittedName>
        <fullName evidence="1">Uncharacterized protein</fullName>
    </submittedName>
</protein>
<organism evidence="1">
    <name type="scientific">marine sediment metagenome</name>
    <dbReference type="NCBI Taxonomy" id="412755"/>
    <lineage>
        <taxon>unclassified sequences</taxon>
        <taxon>metagenomes</taxon>
        <taxon>ecological metagenomes</taxon>
    </lineage>
</organism>
<name>A0A0F9TMX3_9ZZZZ</name>
<reference evidence="1" key="1">
    <citation type="journal article" date="2015" name="Nature">
        <title>Complex archaea that bridge the gap between prokaryotes and eukaryotes.</title>
        <authorList>
            <person name="Spang A."/>
            <person name="Saw J.H."/>
            <person name="Jorgensen S.L."/>
            <person name="Zaremba-Niedzwiedzka K."/>
            <person name="Martijn J."/>
            <person name="Lind A.E."/>
            <person name="van Eijk R."/>
            <person name="Schleper C."/>
            <person name="Guy L."/>
            <person name="Ettema T.J."/>
        </authorList>
    </citation>
    <scope>NUCLEOTIDE SEQUENCE</scope>
</reference>
<dbReference type="AlphaFoldDB" id="A0A0F9TMX3"/>
<sequence>MIKAECDFCGSFTLCATFKGTQSTICGNCANPKRKFQEIIEN</sequence>
<proteinExistence type="predicted"/>
<evidence type="ECO:0000313" key="1">
    <source>
        <dbReference type="EMBL" id="KKN76267.1"/>
    </source>
</evidence>